<reference evidence="2 3" key="1">
    <citation type="submission" date="2024-04" db="EMBL/GenBank/DDBJ databases">
        <title>Phyllosticta paracitricarpa is synonymous to the EU quarantine fungus P. citricarpa based on phylogenomic analyses.</title>
        <authorList>
            <consortium name="Lawrence Berkeley National Laboratory"/>
            <person name="Van ingen-buijs V.A."/>
            <person name="Van westerhoven A.C."/>
            <person name="Haridas S."/>
            <person name="Skiadas P."/>
            <person name="Martin F."/>
            <person name="Groenewald J.Z."/>
            <person name="Crous P.W."/>
            <person name="Seidl M.F."/>
        </authorList>
    </citation>
    <scope>NUCLEOTIDE SEQUENCE [LARGE SCALE GENOMIC DNA]</scope>
    <source>
        <strain evidence="2 3">CPC 17464</strain>
    </source>
</reference>
<evidence type="ECO:0000256" key="1">
    <source>
        <dbReference type="SAM" id="SignalP"/>
    </source>
</evidence>
<evidence type="ECO:0000313" key="2">
    <source>
        <dbReference type="EMBL" id="KAK7544450.1"/>
    </source>
</evidence>
<evidence type="ECO:0000313" key="3">
    <source>
        <dbReference type="Proteomes" id="UP001360953"/>
    </source>
</evidence>
<keyword evidence="3" id="KW-1185">Reference proteome</keyword>
<accession>A0ABR1M995</accession>
<evidence type="ECO:0008006" key="4">
    <source>
        <dbReference type="Google" id="ProtNLM"/>
    </source>
</evidence>
<feature type="chain" id="PRO_5045594211" description="DUF4189 domain-containing protein" evidence="1">
    <location>
        <begin position="20"/>
        <end position="136"/>
    </location>
</feature>
<protein>
    <recommendedName>
        <fullName evidence="4">DUF4189 domain-containing protein</fullName>
    </recommendedName>
</protein>
<proteinExistence type="predicted"/>
<gene>
    <name evidence="2" type="ORF">J3D65DRAFT_609645</name>
</gene>
<name>A0ABR1M995_9PEZI</name>
<comment type="caution">
    <text evidence="2">The sequence shown here is derived from an EMBL/GenBank/DDBJ whole genome shotgun (WGS) entry which is preliminary data.</text>
</comment>
<dbReference type="RefSeq" id="XP_066659685.1">
    <property type="nucleotide sequence ID" value="XM_066798710.1"/>
</dbReference>
<feature type="signal peptide" evidence="1">
    <location>
        <begin position="1"/>
        <end position="19"/>
    </location>
</feature>
<dbReference type="EMBL" id="JBBPEH010000001">
    <property type="protein sequence ID" value="KAK7544450.1"/>
    <property type="molecule type" value="Genomic_DNA"/>
</dbReference>
<dbReference type="Proteomes" id="UP001360953">
    <property type="component" value="Unassembled WGS sequence"/>
</dbReference>
<organism evidence="2 3">
    <name type="scientific">Phyllosticta citribraziliensis</name>
    <dbReference type="NCBI Taxonomy" id="989973"/>
    <lineage>
        <taxon>Eukaryota</taxon>
        <taxon>Fungi</taxon>
        <taxon>Dikarya</taxon>
        <taxon>Ascomycota</taxon>
        <taxon>Pezizomycotina</taxon>
        <taxon>Dothideomycetes</taxon>
        <taxon>Dothideomycetes incertae sedis</taxon>
        <taxon>Botryosphaeriales</taxon>
        <taxon>Phyllostictaceae</taxon>
        <taxon>Phyllosticta</taxon>
    </lineage>
</organism>
<sequence length="136" mass="14598">MRNTILFTLLALVVTLVSGVAIPEDFGASLKKEGGNSDYCKGVIGFSKVPIWGKGSPHEQKLKPKDRAKITKDDIAQAVSGCRKGLGKDCKMIICDLAGRTLGNLCGFSSYAPGPNSVNPDANNGDYKFYDPHCFK</sequence>
<dbReference type="GeneID" id="92031616"/>
<keyword evidence="1" id="KW-0732">Signal</keyword>